<dbReference type="InterPro" id="IPR000358">
    <property type="entry name" value="RNR_small_fam"/>
</dbReference>
<feature type="binding site" evidence="10">
    <location>
        <position position="121"/>
    </location>
    <ligand>
        <name>Fe cation</name>
        <dbReference type="ChEBI" id="CHEBI:24875"/>
        <label>1</label>
    </ligand>
</feature>
<dbReference type="EC" id="1.17.4.1" evidence="8"/>
<dbReference type="InterPro" id="IPR033909">
    <property type="entry name" value="RNR_small"/>
</dbReference>
<feature type="binding site" evidence="10">
    <location>
        <position position="185"/>
    </location>
    <ligand>
        <name>Fe cation</name>
        <dbReference type="ChEBI" id="CHEBI:24875"/>
        <label>2</label>
    </ligand>
</feature>
<dbReference type="InterPro" id="IPR009078">
    <property type="entry name" value="Ferritin-like_SF"/>
</dbReference>
<dbReference type="GO" id="GO:0046872">
    <property type="term" value="F:metal ion binding"/>
    <property type="evidence" value="ECO:0007669"/>
    <property type="project" value="UniProtKB-KW"/>
</dbReference>
<feature type="binding site" evidence="10">
    <location>
        <position position="219"/>
    </location>
    <ligand>
        <name>Fe cation</name>
        <dbReference type="ChEBI" id="CHEBI:24875"/>
        <label>2</label>
    </ligand>
</feature>
<dbReference type="Proteomes" id="UP000070326">
    <property type="component" value="Unassembled WGS sequence"/>
</dbReference>
<keyword evidence="4 8" id="KW-0560">Oxidoreductase</keyword>
<evidence type="ECO:0000256" key="7">
    <source>
        <dbReference type="ARBA" id="ARBA00047754"/>
    </source>
</evidence>
<feature type="binding site" evidence="10">
    <location>
        <position position="222"/>
    </location>
    <ligand>
        <name>Fe cation</name>
        <dbReference type="ChEBI" id="CHEBI:24875"/>
        <label>2</label>
    </ligand>
</feature>
<dbReference type="AlphaFoldDB" id="A0A135YXP7"/>
<dbReference type="Gene3D" id="1.10.620.20">
    <property type="entry name" value="Ribonucleotide Reductase, subunit A"/>
    <property type="match status" value="1"/>
</dbReference>
<dbReference type="GO" id="GO:0004748">
    <property type="term" value="F:ribonucleoside-diphosphate reductase activity, thioredoxin disulfide as acceptor"/>
    <property type="evidence" value="ECO:0007669"/>
    <property type="project" value="UniProtKB-EC"/>
</dbReference>
<comment type="similarity">
    <text evidence="1 8">Belongs to the ribonucleoside diphosphate reductase small chain family.</text>
</comment>
<evidence type="ECO:0000256" key="10">
    <source>
        <dbReference type="PIRSR" id="PIRSR000355-2"/>
    </source>
</evidence>
<sequence>MFCIVLEEEMSKKKLTREERIQNINNSIHKAVNWDTEDDDFTQAFWDQNVKQFWLPEEVPISKDIPSWAELTESERILYKRVLAGLTLLDTKQGNDGIPSMMDLTENFQRKAVLSFMGTMEEIHAKSYSSIFTTLLSKHEIDDLFLWIEEEPLLQNKAKIVLRQYKNVEDPKSLYMSMATSVFLESFLFYSGFFFPLYLAGQGKMIASGEIISLILRDESLHGKYIGLLAQEKLREFSYDDRNELKDAVYRLLKELMENEEKYTRMLYEGLGLEDQVINFLRYNANSALVNLGFEEFYKVEPVNAIVLNGLSTETKTHDFFSTKGNGYQKGIYEDLEDEDFKFDNI</sequence>
<name>A0A135YXP7_9FIRM</name>
<keyword evidence="6 8" id="KW-0215">Deoxyribonucleotide synthesis</keyword>
<dbReference type="NCBIfam" id="NF007183">
    <property type="entry name" value="PRK09614.1-2"/>
    <property type="match status" value="1"/>
</dbReference>
<dbReference type="PATRIC" id="fig|1261.3.peg.1089"/>
<comment type="cofactor">
    <cofactor evidence="8 10">
        <name>Fe cation</name>
        <dbReference type="ChEBI" id="CHEBI:24875"/>
    </cofactor>
    <text evidence="8 10">Binds 2 iron ions per subunit.</text>
</comment>
<evidence type="ECO:0000256" key="2">
    <source>
        <dbReference type="ARBA" id="ARBA00011209"/>
    </source>
</evidence>
<dbReference type="EMBL" id="LSQZ01000013">
    <property type="protein sequence ID" value="KXI14194.1"/>
    <property type="molecule type" value="Genomic_DNA"/>
</dbReference>
<evidence type="ECO:0000256" key="4">
    <source>
        <dbReference type="ARBA" id="ARBA00023002"/>
    </source>
</evidence>
<gene>
    <name evidence="11" type="ORF">HMPREF3195_00363</name>
</gene>
<dbReference type="InterPro" id="IPR012348">
    <property type="entry name" value="RNR-like"/>
</dbReference>
<dbReference type="eggNOG" id="COG0208">
    <property type="taxonomic scope" value="Bacteria"/>
</dbReference>
<evidence type="ECO:0000313" key="12">
    <source>
        <dbReference type="Proteomes" id="UP000070326"/>
    </source>
</evidence>
<evidence type="ECO:0000256" key="9">
    <source>
        <dbReference type="PIRSR" id="PIRSR000355-1"/>
    </source>
</evidence>
<evidence type="ECO:0000256" key="1">
    <source>
        <dbReference type="ARBA" id="ARBA00009303"/>
    </source>
</evidence>
<keyword evidence="3 8" id="KW-0479">Metal-binding</keyword>
<dbReference type="NCBIfam" id="TIGR04171">
    <property type="entry name" value="RNR_1b_NrdF"/>
    <property type="match status" value="1"/>
</dbReference>
<feature type="binding site" evidence="10">
    <location>
        <position position="121"/>
    </location>
    <ligand>
        <name>Fe cation</name>
        <dbReference type="ChEBI" id="CHEBI:24875"/>
        <label>2</label>
    </ligand>
</feature>
<comment type="subunit">
    <text evidence="2">Tetramer of two alpha and two beta subunits.</text>
</comment>
<feature type="binding site" evidence="10">
    <location>
        <position position="90"/>
    </location>
    <ligand>
        <name>Fe cation</name>
        <dbReference type="ChEBI" id="CHEBI:24875"/>
        <label>1</label>
    </ligand>
</feature>
<dbReference type="InterPro" id="IPR026494">
    <property type="entry name" value="RNR_NrdF-like"/>
</dbReference>
<dbReference type="SUPFAM" id="SSF47240">
    <property type="entry name" value="Ferritin-like"/>
    <property type="match status" value="1"/>
</dbReference>
<keyword evidence="5 8" id="KW-0408">Iron</keyword>
<feature type="active site" evidence="9">
    <location>
        <position position="128"/>
    </location>
</feature>
<feature type="binding site" evidence="10">
    <location>
        <position position="124"/>
    </location>
    <ligand>
        <name>Fe cation</name>
        <dbReference type="ChEBI" id="CHEBI:24875"/>
        <label>1</label>
    </ligand>
</feature>
<accession>A0A135YXP7</accession>
<dbReference type="PANTHER" id="PTHR23409">
    <property type="entry name" value="RIBONUCLEOSIDE-DIPHOSPHATE REDUCTASE SMALL CHAIN"/>
    <property type="match status" value="1"/>
</dbReference>
<dbReference type="STRING" id="1261.HMPREF3195_00363"/>
<dbReference type="PANTHER" id="PTHR23409:SF18">
    <property type="entry name" value="RIBONUCLEOSIDE-DIPHOSPHATE REDUCTASE SUBUNIT M2"/>
    <property type="match status" value="1"/>
</dbReference>
<organism evidence="11 12">
    <name type="scientific">Peptostreptococcus anaerobius</name>
    <dbReference type="NCBI Taxonomy" id="1261"/>
    <lineage>
        <taxon>Bacteria</taxon>
        <taxon>Bacillati</taxon>
        <taxon>Bacillota</taxon>
        <taxon>Clostridia</taxon>
        <taxon>Peptostreptococcales</taxon>
        <taxon>Peptostreptococcaceae</taxon>
        <taxon>Peptostreptococcus</taxon>
    </lineage>
</organism>
<reference evidence="11 12" key="1">
    <citation type="submission" date="2016-02" db="EMBL/GenBank/DDBJ databases">
        <authorList>
            <person name="Wen L."/>
            <person name="He K."/>
            <person name="Yang H."/>
        </authorList>
    </citation>
    <scope>NUCLEOTIDE SEQUENCE [LARGE SCALE GENOMIC DNA]</scope>
    <source>
        <strain evidence="11 12">MJR8628A</strain>
    </source>
</reference>
<proteinExistence type="inferred from homology"/>
<evidence type="ECO:0000313" key="11">
    <source>
        <dbReference type="EMBL" id="KXI14194.1"/>
    </source>
</evidence>
<dbReference type="GO" id="GO:0009263">
    <property type="term" value="P:deoxyribonucleotide biosynthetic process"/>
    <property type="evidence" value="ECO:0007669"/>
    <property type="project" value="UniProtKB-KW"/>
</dbReference>
<dbReference type="PIRSF" id="PIRSF000355">
    <property type="entry name" value="NrdB"/>
    <property type="match status" value="1"/>
</dbReference>
<comment type="catalytic activity">
    <reaction evidence="7 8">
        <text>a 2'-deoxyribonucleoside 5'-diphosphate + [thioredoxin]-disulfide + H2O = a ribonucleoside 5'-diphosphate + [thioredoxin]-dithiol</text>
        <dbReference type="Rhea" id="RHEA:23252"/>
        <dbReference type="Rhea" id="RHEA-COMP:10698"/>
        <dbReference type="Rhea" id="RHEA-COMP:10700"/>
        <dbReference type="ChEBI" id="CHEBI:15377"/>
        <dbReference type="ChEBI" id="CHEBI:29950"/>
        <dbReference type="ChEBI" id="CHEBI:50058"/>
        <dbReference type="ChEBI" id="CHEBI:57930"/>
        <dbReference type="ChEBI" id="CHEBI:73316"/>
        <dbReference type="EC" id="1.17.4.1"/>
    </reaction>
</comment>
<evidence type="ECO:0000256" key="3">
    <source>
        <dbReference type="ARBA" id="ARBA00022723"/>
    </source>
</evidence>
<protein>
    <recommendedName>
        <fullName evidence="8">Ribonucleoside-diphosphate reductase subunit beta</fullName>
        <ecNumber evidence="8">1.17.4.1</ecNumber>
    </recommendedName>
</protein>
<dbReference type="CDD" id="cd01049">
    <property type="entry name" value="RNRR2"/>
    <property type="match status" value="1"/>
</dbReference>
<dbReference type="Pfam" id="PF00268">
    <property type="entry name" value="Ribonuc_red_sm"/>
    <property type="match status" value="1"/>
</dbReference>
<comment type="caution">
    <text evidence="11">The sequence shown here is derived from an EMBL/GenBank/DDBJ whole genome shotgun (WGS) entry which is preliminary data.</text>
</comment>
<comment type="function">
    <text evidence="8">Provides the precursors necessary for DNA synthesis. Catalyzes the biosynthesis of deoxyribonucleotides from the corresponding ribonucleotides.</text>
</comment>
<dbReference type="GO" id="GO:0005971">
    <property type="term" value="C:ribonucleoside-diphosphate reductase complex"/>
    <property type="evidence" value="ECO:0007669"/>
    <property type="project" value="InterPro"/>
</dbReference>
<dbReference type="UniPathway" id="UPA00326"/>
<evidence type="ECO:0000256" key="8">
    <source>
        <dbReference type="PIRNR" id="PIRNR000355"/>
    </source>
</evidence>
<evidence type="ECO:0000256" key="6">
    <source>
        <dbReference type="ARBA" id="ARBA00023116"/>
    </source>
</evidence>
<evidence type="ECO:0000256" key="5">
    <source>
        <dbReference type="ARBA" id="ARBA00023004"/>
    </source>
</evidence>